<organism evidence="1 2">
    <name type="scientific">Cardiocondyla obscurior</name>
    <dbReference type="NCBI Taxonomy" id="286306"/>
    <lineage>
        <taxon>Eukaryota</taxon>
        <taxon>Metazoa</taxon>
        <taxon>Ecdysozoa</taxon>
        <taxon>Arthropoda</taxon>
        <taxon>Hexapoda</taxon>
        <taxon>Insecta</taxon>
        <taxon>Pterygota</taxon>
        <taxon>Neoptera</taxon>
        <taxon>Endopterygota</taxon>
        <taxon>Hymenoptera</taxon>
        <taxon>Apocrita</taxon>
        <taxon>Aculeata</taxon>
        <taxon>Formicoidea</taxon>
        <taxon>Formicidae</taxon>
        <taxon>Myrmicinae</taxon>
        <taxon>Cardiocondyla</taxon>
    </lineage>
</organism>
<dbReference type="AlphaFoldDB" id="A0AAW2FZC3"/>
<comment type="caution">
    <text evidence="1">The sequence shown here is derived from an EMBL/GenBank/DDBJ whole genome shotgun (WGS) entry which is preliminary data.</text>
</comment>
<dbReference type="Proteomes" id="UP001430953">
    <property type="component" value="Unassembled WGS sequence"/>
</dbReference>
<proteinExistence type="predicted"/>
<reference evidence="1 2" key="1">
    <citation type="submission" date="2023-03" db="EMBL/GenBank/DDBJ databases">
        <title>High recombination rates correlate with genetic variation in Cardiocondyla obscurior ants.</title>
        <authorList>
            <person name="Errbii M."/>
        </authorList>
    </citation>
    <scope>NUCLEOTIDE SEQUENCE [LARGE SCALE GENOMIC DNA]</scope>
    <source>
        <strain evidence="1">Alpha-2009</strain>
        <tissue evidence="1">Whole body</tissue>
    </source>
</reference>
<sequence>MVRRPLLVIVILIEVNDERFGPSPWDEEAAAVGQPSPCRKETAAGSFQLLPFRIVRHFALIMSIAEVGGKDIKADRDFVRVYNNCVKMRLN</sequence>
<evidence type="ECO:0000313" key="2">
    <source>
        <dbReference type="Proteomes" id="UP001430953"/>
    </source>
</evidence>
<dbReference type="EMBL" id="JADYXP020000007">
    <property type="protein sequence ID" value="KAL0120439.1"/>
    <property type="molecule type" value="Genomic_DNA"/>
</dbReference>
<gene>
    <name evidence="1" type="ORF">PUN28_008265</name>
</gene>
<keyword evidence="2" id="KW-1185">Reference proteome</keyword>
<protein>
    <submittedName>
        <fullName evidence="1">Uncharacterized protein</fullName>
    </submittedName>
</protein>
<accession>A0AAW2FZC3</accession>
<name>A0AAW2FZC3_9HYME</name>
<evidence type="ECO:0000313" key="1">
    <source>
        <dbReference type="EMBL" id="KAL0120439.1"/>
    </source>
</evidence>